<comment type="caution">
    <text evidence="1">The sequence shown here is derived from an EMBL/GenBank/DDBJ whole genome shotgun (WGS) entry which is preliminary data.</text>
</comment>
<evidence type="ECO:0000313" key="1">
    <source>
        <dbReference type="EMBL" id="KAI5661559.1"/>
    </source>
</evidence>
<organism evidence="1 2">
    <name type="scientific">Catharanthus roseus</name>
    <name type="common">Madagascar periwinkle</name>
    <name type="synonym">Vinca rosea</name>
    <dbReference type="NCBI Taxonomy" id="4058"/>
    <lineage>
        <taxon>Eukaryota</taxon>
        <taxon>Viridiplantae</taxon>
        <taxon>Streptophyta</taxon>
        <taxon>Embryophyta</taxon>
        <taxon>Tracheophyta</taxon>
        <taxon>Spermatophyta</taxon>
        <taxon>Magnoliopsida</taxon>
        <taxon>eudicotyledons</taxon>
        <taxon>Gunneridae</taxon>
        <taxon>Pentapetalae</taxon>
        <taxon>asterids</taxon>
        <taxon>lamiids</taxon>
        <taxon>Gentianales</taxon>
        <taxon>Apocynaceae</taxon>
        <taxon>Rauvolfioideae</taxon>
        <taxon>Vinceae</taxon>
        <taxon>Catharanthinae</taxon>
        <taxon>Catharanthus</taxon>
    </lineage>
</organism>
<dbReference type="EMBL" id="CM044705">
    <property type="protein sequence ID" value="KAI5661559.1"/>
    <property type="molecule type" value="Genomic_DNA"/>
</dbReference>
<keyword evidence="2" id="KW-1185">Reference proteome</keyword>
<protein>
    <submittedName>
        <fullName evidence="1">Uncharacterized protein</fullName>
    </submittedName>
</protein>
<sequence length="1064" mass="119420">MRLAKLDELRQAARTGVEMRFIRERAELGSKVELRVQQAEANRMLILKAHRQKRASLKERTSQSLLRRMARESKYKERVRAAICQKRVAAERKRLGLLEAEKRKARARVQQVRKVAKSISHQREIERREMQNRLEDRLQRAKRQRAEYLMQRGRGPSSTRGNWNKIQEQADALSRKLARSWRQFASLKKTTLHLAKSYSALNINMNSVKSMPFEQLARLIESGSTLQTTKALLDRLENRYKLSRVFAPTPSPSWDDIDHLLRRVSSPKRRATPRRSAGSQESKKPVSTRQAPKAPVKLSRYQLRVVLCAYMVFCHPTSVFSDHGEREIALAESAETFIREFELLIKIILDGAIQSSNADSEDASRRRINFRSQLHVFDSAWCSYLNSFVIWKVKDAQSLEEDLVRAACQLELSMIQTCKMTPEGDSVNLTHDMKAIQKQVTEDQRLLRERVHHLSGNAGIERMESALYDTRMKYFQARETGGNPVGSPISLISAPPAVLPAAAYPSKANERSDLIKETHKSSHVARKLFGGEANPGEVGYSSQGHPSGKRVELENELIVNESLHGELLVLDNSPESTSEHQNKIKVKVKETMKKAFWDAILESVEHNKPNYIQICGLVREVRDEICAMAPESWKQEIFESIDLDILSQVLHSGNLDMGYLGKILEFSLTMLRKLSAPAEVDELKATHQKFLEDLSDICRVTDASRKSHIIALVRGLQFVLEQIQVLKEEVSKARIRLLEPLLNGPAGVDYLRKAFTKHYGSPDDALTNLPLTMQWLSSVSDGKDREWNEHKNTYSELVRRQENSSKRSIPPTMLKTGGSFSTGLSGPLASKPSSSSVTSSGMVVEYPECKGEKVDLLVRLGLLKMVFGISGLTEESLPETMKLNLLRLRLVQARIQKIIVIATSILVLRQTLLSEKIVSSHGGTENIISDSVKQLSGLLDTIEDAGISHITEVLGKLIGNGDNSIDSMKLQSVKDIMARMLTKSLQAGDTIFGRISHAIYSAVRSVLFGGTEVLGREMAEIALRPVGSTLLLDEVVGAASTLGVVATVSVNTHGPWYARLVDNM</sequence>
<accession>A0ACC0AN12</accession>
<reference evidence="2" key="1">
    <citation type="journal article" date="2023" name="Nat. Plants">
        <title>Single-cell RNA sequencing provides a high-resolution roadmap for understanding the multicellular compartmentation of specialized metabolism.</title>
        <authorList>
            <person name="Sun S."/>
            <person name="Shen X."/>
            <person name="Li Y."/>
            <person name="Li Y."/>
            <person name="Wang S."/>
            <person name="Li R."/>
            <person name="Zhang H."/>
            <person name="Shen G."/>
            <person name="Guo B."/>
            <person name="Wei J."/>
            <person name="Xu J."/>
            <person name="St-Pierre B."/>
            <person name="Chen S."/>
            <person name="Sun C."/>
        </authorList>
    </citation>
    <scope>NUCLEOTIDE SEQUENCE [LARGE SCALE GENOMIC DNA]</scope>
</reference>
<evidence type="ECO:0000313" key="2">
    <source>
        <dbReference type="Proteomes" id="UP001060085"/>
    </source>
</evidence>
<gene>
    <name evidence="1" type="ORF">M9H77_20882</name>
</gene>
<dbReference type="Proteomes" id="UP001060085">
    <property type="component" value="Linkage Group LG05"/>
</dbReference>
<proteinExistence type="predicted"/>
<name>A0ACC0AN12_CATRO</name>